<feature type="transmembrane region" description="Helical" evidence="1">
    <location>
        <begin position="6"/>
        <end position="30"/>
    </location>
</feature>
<evidence type="ECO:0000313" key="3">
    <source>
        <dbReference type="Proteomes" id="UP000253741"/>
    </source>
</evidence>
<comment type="caution">
    <text evidence="2">The sequence shown here is derived from an EMBL/GenBank/DDBJ whole genome shotgun (WGS) entry which is preliminary data.</text>
</comment>
<keyword evidence="1" id="KW-1133">Transmembrane helix</keyword>
<protein>
    <submittedName>
        <fullName evidence="2">Uncharacterized protein</fullName>
    </submittedName>
</protein>
<dbReference type="AlphaFoldDB" id="A0A370BB40"/>
<dbReference type="EMBL" id="QQNA01000127">
    <property type="protein sequence ID" value="RDG36916.1"/>
    <property type="molecule type" value="Genomic_DNA"/>
</dbReference>
<evidence type="ECO:0000256" key="1">
    <source>
        <dbReference type="SAM" id="Phobius"/>
    </source>
</evidence>
<reference evidence="2 3" key="1">
    <citation type="submission" date="2018-07" db="EMBL/GenBank/DDBJ databases">
        <title>Streptomyces species from bats.</title>
        <authorList>
            <person name="Dunlap C."/>
        </authorList>
    </citation>
    <scope>NUCLEOTIDE SEQUENCE [LARGE SCALE GENOMIC DNA]</scope>
    <source>
        <strain evidence="2 3">AC230</strain>
    </source>
</reference>
<accession>A0A370BB40</accession>
<evidence type="ECO:0000313" key="2">
    <source>
        <dbReference type="EMBL" id="RDG36916.1"/>
    </source>
</evidence>
<keyword evidence="1" id="KW-0472">Membrane</keyword>
<dbReference type="Proteomes" id="UP000253741">
    <property type="component" value="Unassembled WGS sequence"/>
</dbReference>
<feature type="transmembrane region" description="Helical" evidence="1">
    <location>
        <begin position="76"/>
        <end position="96"/>
    </location>
</feature>
<gene>
    <name evidence="2" type="ORF">DVH02_17440</name>
</gene>
<feature type="transmembrane region" description="Helical" evidence="1">
    <location>
        <begin position="42"/>
        <end position="64"/>
    </location>
</feature>
<dbReference type="RefSeq" id="WP_114624736.1">
    <property type="nucleotide sequence ID" value="NZ_QQNA01000127.1"/>
</dbReference>
<name>A0A370BB40_9ACTN</name>
<keyword evidence="3" id="KW-1185">Reference proteome</keyword>
<proteinExistence type="predicted"/>
<dbReference type="OrthoDB" id="4307239at2"/>
<organism evidence="2 3">
    <name type="scientific">Streptomyces corynorhini</name>
    <dbReference type="NCBI Taxonomy" id="2282652"/>
    <lineage>
        <taxon>Bacteria</taxon>
        <taxon>Bacillati</taxon>
        <taxon>Actinomycetota</taxon>
        <taxon>Actinomycetes</taxon>
        <taxon>Kitasatosporales</taxon>
        <taxon>Streptomycetaceae</taxon>
        <taxon>Streptomyces</taxon>
    </lineage>
</organism>
<sequence>MSWYTLVPCAVMAVCTAVAGTAAIRTGWLFPWLRGRLFRPVLFGRGLLVMAAAFVLQLVGGLFIEDPDVRLRIVDTPGIAGLLISLGMITIAQVPVRDR</sequence>
<keyword evidence="1" id="KW-0812">Transmembrane</keyword>